<gene>
    <name evidence="1" type="ORF">POCTA_138.1.T2100001</name>
</gene>
<evidence type="ECO:0000313" key="2">
    <source>
        <dbReference type="Proteomes" id="UP000683925"/>
    </source>
</evidence>
<dbReference type="EMBL" id="CAJJDP010000214">
    <property type="protein sequence ID" value="CAD8215156.1"/>
    <property type="molecule type" value="Genomic_DNA"/>
</dbReference>
<organism evidence="1 2">
    <name type="scientific">Paramecium octaurelia</name>
    <dbReference type="NCBI Taxonomy" id="43137"/>
    <lineage>
        <taxon>Eukaryota</taxon>
        <taxon>Sar</taxon>
        <taxon>Alveolata</taxon>
        <taxon>Ciliophora</taxon>
        <taxon>Intramacronucleata</taxon>
        <taxon>Oligohymenophorea</taxon>
        <taxon>Peniculida</taxon>
        <taxon>Parameciidae</taxon>
        <taxon>Paramecium</taxon>
    </lineage>
</organism>
<proteinExistence type="predicted"/>
<reference evidence="1" key="1">
    <citation type="submission" date="2021-01" db="EMBL/GenBank/DDBJ databases">
        <authorList>
            <consortium name="Genoscope - CEA"/>
            <person name="William W."/>
        </authorList>
    </citation>
    <scope>NUCLEOTIDE SEQUENCE</scope>
</reference>
<evidence type="ECO:0000313" key="1">
    <source>
        <dbReference type="EMBL" id="CAD8215156.1"/>
    </source>
</evidence>
<sequence>MVVNLDEQIKTDDIYLFTKCLGQIVNKENLALLNQPQNLQRKKNCLDQLIQNNDNRKENYFIQKLNQVRTWKLLQLIDQLTEQIQLEIQSKNQSQDQKVTMRKHKLYQKTKKDFQLQYTQQTNLQERRLSSYLINLGINQILVQIMPFYLNYGTHRFIKSSELLINKQILTQNLHLKTPCLIYI</sequence>
<accession>A0A8S1YJZ0</accession>
<dbReference type="Proteomes" id="UP000683925">
    <property type="component" value="Unassembled WGS sequence"/>
</dbReference>
<name>A0A8S1YJZ0_PAROT</name>
<protein>
    <submittedName>
        <fullName evidence="1">Uncharacterized protein</fullName>
    </submittedName>
</protein>
<comment type="caution">
    <text evidence="1">The sequence shown here is derived from an EMBL/GenBank/DDBJ whole genome shotgun (WGS) entry which is preliminary data.</text>
</comment>
<dbReference type="AlphaFoldDB" id="A0A8S1YJZ0"/>
<keyword evidence="2" id="KW-1185">Reference proteome</keyword>